<proteinExistence type="predicted"/>
<accession>D0KVQ0</accession>
<evidence type="ECO:0000313" key="2">
    <source>
        <dbReference type="EMBL" id="ACX96880.1"/>
    </source>
</evidence>
<dbReference type="InterPro" id="IPR010870">
    <property type="entry name" value="Porin_O/P"/>
</dbReference>
<dbReference type="Proteomes" id="UP000009102">
    <property type="component" value="Chromosome"/>
</dbReference>
<dbReference type="KEGG" id="hna:Hneap_2060"/>
<feature type="chain" id="PRO_5003010689" evidence="1">
    <location>
        <begin position="23"/>
        <end position="364"/>
    </location>
</feature>
<dbReference type="Pfam" id="PF07396">
    <property type="entry name" value="Porin_O_P"/>
    <property type="match status" value="1"/>
</dbReference>
<dbReference type="Gene3D" id="2.40.160.10">
    <property type="entry name" value="Porin"/>
    <property type="match status" value="1"/>
</dbReference>
<keyword evidence="3" id="KW-1185">Reference proteome</keyword>
<feature type="signal peptide" evidence="1">
    <location>
        <begin position="1"/>
        <end position="22"/>
    </location>
</feature>
<evidence type="ECO:0000313" key="3">
    <source>
        <dbReference type="Proteomes" id="UP000009102"/>
    </source>
</evidence>
<dbReference type="eggNOG" id="COG3746">
    <property type="taxonomic scope" value="Bacteria"/>
</dbReference>
<dbReference type="EMBL" id="CP001801">
    <property type="protein sequence ID" value="ACX96880.1"/>
    <property type="molecule type" value="Genomic_DNA"/>
</dbReference>
<gene>
    <name evidence="2" type="ordered locus">Hneap_2060</name>
</gene>
<dbReference type="InterPro" id="IPR023614">
    <property type="entry name" value="Porin_dom_sf"/>
</dbReference>
<evidence type="ECO:0000256" key="1">
    <source>
        <dbReference type="SAM" id="SignalP"/>
    </source>
</evidence>
<name>D0KVQ0_HALNC</name>
<sequence>MKAGLLGFVAVCLGATSWQAMAAQVVPSGRLDLDYAAPNSDTRSLHSNAIVRRAELDFEVNFNDDWAFKTSNDFARAKGGKLKNSIQNLILTYKGWRTGDISAGQFKVPFGLDNLTSSKYTMAIERSLPTTGLVPSRHLGIGFSRNRKHYTFSVMAFGPSIDYDKGNGIGARYTFAPIDSGNKLLHVGVSFVSEEPTGSVKFKTNPESKPTEVDFVDTGKLGDVSRINRLGLEMAYQIGPFTTQMEWMRTAVNRQHHPNVAFGGWYVEGSWMFGGGSRRYKYGKFVSPTLGKPYGTWELTARYSHLDLNDASVQGGRENNLTLGLNWYLNSHGRLMFNYIKVHSDRQGAADNPDIFLVQTQFFF</sequence>
<organism evidence="2 3">
    <name type="scientific">Halothiobacillus neapolitanus (strain ATCC 23641 / DSM 15147 / CIP 104769 / NCIMB 8539 / c2)</name>
    <name type="common">Thiobacillus neapolitanus</name>
    <dbReference type="NCBI Taxonomy" id="555778"/>
    <lineage>
        <taxon>Bacteria</taxon>
        <taxon>Pseudomonadati</taxon>
        <taxon>Pseudomonadota</taxon>
        <taxon>Gammaproteobacteria</taxon>
        <taxon>Chromatiales</taxon>
        <taxon>Halothiobacillaceae</taxon>
        <taxon>Halothiobacillus</taxon>
    </lineage>
</organism>
<dbReference type="SUPFAM" id="SSF56935">
    <property type="entry name" value="Porins"/>
    <property type="match status" value="1"/>
</dbReference>
<reference evidence="2 3" key="1">
    <citation type="submission" date="2009-10" db="EMBL/GenBank/DDBJ databases">
        <title>Complete sequence of Halothiobacillus neapolitanus c2.</title>
        <authorList>
            <consortium name="US DOE Joint Genome Institute"/>
            <person name="Lucas S."/>
            <person name="Copeland A."/>
            <person name="Lapidus A."/>
            <person name="Glavina del Rio T."/>
            <person name="Tice H."/>
            <person name="Bruce D."/>
            <person name="Goodwin L."/>
            <person name="Pitluck S."/>
            <person name="Davenport K."/>
            <person name="Brettin T."/>
            <person name="Detter J.C."/>
            <person name="Han C."/>
            <person name="Tapia R."/>
            <person name="Larimer F."/>
            <person name="Land M."/>
            <person name="Hauser L."/>
            <person name="Kyrpides N."/>
            <person name="Mikhailova N."/>
            <person name="Kerfeld C."/>
            <person name="Cannon G."/>
            <person name="Heinhort S."/>
        </authorList>
    </citation>
    <scope>NUCLEOTIDE SEQUENCE [LARGE SCALE GENOMIC DNA]</scope>
    <source>
        <strain evidence="3">ATCC 23641 / c2</strain>
    </source>
</reference>
<dbReference type="AlphaFoldDB" id="D0KVQ0"/>
<dbReference type="HOGENOM" id="CLU_031025_4_1_6"/>
<protein>
    <submittedName>
        <fullName evidence="2">Phosphate-selective porin O and P</fullName>
    </submittedName>
</protein>
<dbReference type="STRING" id="555778.Hneap_2060"/>
<keyword evidence="1" id="KW-0732">Signal</keyword>